<keyword evidence="7" id="KW-1185">Reference proteome</keyword>
<reference evidence="6 7" key="1">
    <citation type="submission" date="2016-10" db="EMBL/GenBank/DDBJ databases">
        <title>The Draft Genome Sequence of Actinokineospora bangkokensis 44EHWT reveals the biosynthetic pathway of antifungal compounds Thailandins with unusual extender unit butylmalonyl-CoA.</title>
        <authorList>
            <person name="Greule A."/>
            <person name="Intra B."/>
            <person name="Flemming S."/>
            <person name="Rommel M.G."/>
            <person name="Panbangred W."/>
            <person name="Bechthold A."/>
        </authorList>
    </citation>
    <scope>NUCLEOTIDE SEQUENCE [LARGE SCALE GENOMIC DNA]</scope>
    <source>
        <strain evidence="6 7">44EHW</strain>
    </source>
</reference>
<evidence type="ECO:0000256" key="1">
    <source>
        <dbReference type="ARBA" id="ARBA00009437"/>
    </source>
</evidence>
<dbReference type="Pfam" id="PF03466">
    <property type="entry name" value="LysR_substrate"/>
    <property type="match status" value="1"/>
</dbReference>
<dbReference type="OrthoDB" id="3181812at2"/>
<dbReference type="PANTHER" id="PTHR30346:SF28">
    <property type="entry name" value="HTH-TYPE TRANSCRIPTIONAL REGULATOR CYNR"/>
    <property type="match status" value="1"/>
</dbReference>
<evidence type="ECO:0000313" key="7">
    <source>
        <dbReference type="Proteomes" id="UP000186040"/>
    </source>
</evidence>
<dbReference type="AlphaFoldDB" id="A0A1Q9LSW3"/>
<feature type="domain" description="HTH lysR-type" evidence="5">
    <location>
        <begin position="1"/>
        <end position="58"/>
    </location>
</feature>
<dbReference type="Gene3D" id="3.40.190.290">
    <property type="match status" value="1"/>
</dbReference>
<sequence>MELRQLEYFLAVVDEGGFTRAAAKVHVAQPGVSAQVKRLERELGQELLDRSGRQVRLTEAGRAVLPFARAALAAVAGARDAVDELAGLVRGRVAVGTVTSHSVDLPGLLARFHDAHPGVEITLLEGPSGALVERVLAGTLDAAIVSLGQDTPPSLGSLVLSDEAITAAVAHHHPLAGRDRVPLRELAGLPLICLPHGTGIRSRLDAGCAAAGVEPTVAFEAGDPVLLAQLAGKGLGVAVLPDSLARSRADLHPLAIVEPALRGRLVFAWRGGGPGSPAGRALVALARAELGQESVDG</sequence>
<comment type="caution">
    <text evidence="6">The sequence shown here is derived from an EMBL/GenBank/DDBJ whole genome shotgun (WGS) entry which is preliminary data.</text>
</comment>
<dbReference type="SUPFAM" id="SSF53850">
    <property type="entry name" value="Periplasmic binding protein-like II"/>
    <property type="match status" value="1"/>
</dbReference>
<dbReference type="GO" id="GO:0003677">
    <property type="term" value="F:DNA binding"/>
    <property type="evidence" value="ECO:0007669"/>
    <property type="project" value="UniProtKB-KW"/>
</dbReference>
<dbReference type="Gene3D" id="1.10.10.10">
    <property type="entry name" value="Winged helix-like DNA-binding domain superfamily/Winged helix DNA-binding domain"/>
    <property type="match status" value="1"/>
</dbReference>
<organism evidence="6 7">
    <name type="scientific">Actinokineospora bangkokensis</name>
    <dbReference type="NCBI Taxonomy" id="1193682"/>
    <lineage>
        <taxon>Bacteria</taxon>
        <taxon>Bacillati</taxon>
        <taxon>Actinomycetota</taxon>
        <taxon>Actinomycetes</taxon>
        <taxon>Pseudonocardiales</taxon>
        <taxon>Pseudonocardiaceae</taxon>
        <taxon>Actinokineospora</taxon>
    </lineage>
</organism>
<dbReference type="GO" id="GO:0003700">
    <property type="term" value="F:DNA-binding transcription factor activity"/>
    <property type="evidence" value="ECO:0007669"/>
    <property type="project" value="InterPro"/>
</dbReference>
<dbReference type="FunFam" id="1.10.10.10:FF:000001">
    <property type="entry name" value="LysR family transcriptional regulator"/>
    <property type="match status" value="1"/>
</dbReference>
<keyword evidence="4" id="KW-0804">Transcription</keyword>
<name>A0A1Q9LSW3_9PSEU</name>
<dbReference type="Proteomes" id="UP000186040">
    <property type="component" value="Unassembled WGS sequence"/>
</dbReference>
<dbReference type="EMBL" id="MKQR01000004">
    <property type="protein sequence ID" value="OLR95132.1"/>
    <property type="molecule type" value="Genomic_DNA"/>
</dbReference>
<gene>
    <name evidence="6" type="ORF">BJP25_07460</name>
</gene>
<dbReference type="GO" id="GO:0032993">
    <property type="term" value="C:protein-DNA complex"/>
    <property type="evidence" value="ECO:0007669"/>
    <property type="project" value="TreeGrafter"/>
</dbReference>
<dbReference type="InterPro" id="IPR005119">
    <property type="entry name" value="LysR_subst-bd"/>
</dbReference>
<dbReference type="CDD" id="cd08436">
    <property type="entry name" value="PBP2_LTTR_like_3"/>
    <property type="match status" value="1"/>
</dbReference>
<evidence type="ECO:0000256" key="2">
    <source>
        <dbReference type="ARBA" id="ARBA00023015"/>
    </source>
</evidence>
<dbReference type="PANTHER" id="PTHR30346">
    <property type="entry name" value="TRANSCRIPTIONAL DUAL REGULATOR HCAR-RELATED"/>
    <property type="match status" value="1"/>
</dbReference>
<proteinExistence type="inferred from homology"/>
<evidence type="ECO:0000256" key="3">
    <source>
        <dbReference type="ARBA" id="ARBA00023125"/>
    </source>
</evidence>
<dbReference type="InterPro" id="IPR036390">
    <property type="entry name" value="WH_DNA-bd_sf"/>
</dbReference>
<dbReference type="Pfam" id="PF00126">
    <property type="entry name" value="HTH_1"/>
    <property type="match status" value="1"/>
</dbReference>
<dbReference type="PRINTS" id="PR00039">
    <property type="entry name" value="HTHLYSR"/>
</dbReference>
<dbReference type="PROSITE" id="PS50931">
    <property type="entry name" value="HTH_LYSR"/>
    <property type="match status" value="1"/>
</dbReference>
<dbReference type="STRING" id="1193682.BJP25_07460"/>
<keyword evidence="3" id="KW-0238">DNA-binding</keyword>
<dbReference type="InterPro" id="IPR000847">
    <property type="entry name" value="LysR_HTH_N"/>
</dbReference>
<comment type="similarity">
    <text evidence="1">Belongs to the LysR transcriptional regulatory family.</text>
</comment>
<keyword evidence="2" id="KW-0805">Transcription regulation</keyword>
<dbReference type="InterPro" id="IPR036388">
    <property type="entry name" value="WH-like_DNA-bd_sf"/>
</dbReference>
<dbReference type="RefSeq" id="WP_075973036.1">
    <property type="nucleotide sequence ID" value="NZ_MKQR01000004.1"/>
</dbReference>
<evidence type="ECO:0000313" key="6">
    <source>
        <dbReference type="EMBL" id="OLR95132.1"/>
    </source>
</evidence>
<evidence type="ECO:0000256" key="4">
    <source>
        <dbReference type="ARBA" id="ARBA00023163"/>
    </source>
</evidence>
<dbReference type="SUPFAM" id="SSF46785">
    <property type="entry name" value="Winged helix' DNA-binding domain"/>
    <property type="match status" value="1"/>
</dbReference>
<accession>A0A1Q9LSW3</accession>
<evidence type="ECO:0000259" key="5">
    <source>
        <dbReference type="PROSITE" id="PS50931"/>
    </source>
</evidence>
<protein>
    <submittedName>
        <fullName evidence="6">LysR family transcriptional regulator</fullName>
    </submittedName>
</protein>